<comment type="caution">
    <text evidence="1">The sequence shown here is derived from an EMBL/GenBank/DDBJ whole genome shotgun (WGS) entry which is preliminary data.</text>
</comment>
<name>A0A1F8B9P5_9BACT</name>
<dbReference type="Proteomes" id="UP000176404">
    <property type="component" value="Unassembled WGS sequence"/>
</dbReference>
<gene>
    <name evidence="1" type="ORF">A2892_01270</name>
</gene>
<sequence length="65" mass="7732">MYQIRRIKKFPDLECAFSTVSDGNMSFKFGDKKKVIKNREEFLKKFWNLSTRDGGILILIFPEKQ</sequence>
<evidence type="ECO:0000313" key="2">
    <source>
        <dbReference type="Proteomes" id="UP000176404"/>
    </source>
</evidence>
<dbReference type="STRING" id="1802517.A2892_01270"/>
<organism evidence="1 2">
    <name type="scientific">Candidatus Woesebacteria bacterium RIFCSPLOWO2_01_FULL_39_10b</name>
    <dbReference type="NCBI Taxonomy" id="1802517"/>
    <lineage>
        <taxon>Bacteria</taxon>
        <taxon>Candidatus Woeseibacteriota</taxon>
    </lineage>
</organism>
<proteinExistence type="predicted"/>
<reference evidence="1 2" key="1">
    <citation type="journal article" date="2016" name="Nat. Commun.">
        <title>Thousands of microbial genomes shed light on interconnected biogeochemical processes in an aquifer system.</title>
        <authorList>
            <person name="Anantharaman K."/>
            <person name="Brown C.T."/>
            <person name="Hug L.A."/>
            <person name="Sharon I."/>
            <person name="Castelle C.J."/>
            <person name="Probst A.J."/>
            <person name="Thomas B.C."/>
            <person name="Singh A."/>
            <person name="Wilkins M.J."/>
            <person name="Karaoz U."/>
            <person name="Brodie E.L."/>
            <person name="Williams K.H."/>
            <person name="Hubbard S.S."/>
            <person name="Banfield J.F."/>
        </authorList>
    </citation>
    <scope>NUCLEOTIDE SEQUENCE [LARGE SCALE GENOMIC DNA]</scope>
</reference>
<accession>A0A1F8B9P5</accession>
<protein>
    <submittedName>
        <fullName evidence="1">Uncharacterized protein</fullName>
    </submittedName>
</protein>
<dbReference type="AlphaFoldDB" id="A0A1F8B9P5"/>
<dbReference type="EMBL" id="MGHD01000003">
    <property type="protein sequence ID" value="OGM60660.1"/>
    <property type="molecule type" value="Genomic_DNA"/>
</dbReference>
<evidence type="ECO:0000313" key="1">
    <source>
        <dbReference type="EMBL" id="OGM60660.1"/>
    </source>
</evidence>